<sequence length="262" mass="27824">MGTALPSASSAAQEQLLARLSEEKTIDSLNRLLDRLDLLAFVADALDGFLHRANVVAESVAESVADMKRLAGDDTAAGDVISRIPQLARVGVQLADVSATPGFQRLIDSGLVERLGEEKTIEAVKAVLDRLELAAFTLEAIDGLLRRGDTIATALSADLDELKTASQPDFAKLKELLAALPTLVAAGQTLVRSGMLEPQTVEVLGTIGRSAAESYEEAREARAAEKPIGIFGLLRALRDPDVNRAISFALHASKAYGQKLGR</sequence>
<evidence type="ECO:0000313" key="2">
    <source>
        <dbReference type="Proteomes" id="UP000264071"/>
    </source>
</evidence>
<gene>
    <name evidence="1" type="ORF">DGD08_01545</name>
</gene>
<dbReference type="Pfam" id="PF07849">
    <property type="entry name" value="DUF1641"/>
    <property type="match status" value="1"/>
</dbReference>
<dbReference type="InterPro" id="IPR012440">
    <property type="entry name" value="DUF1641"/>
</dbReference>
<dbReference type="EMBL" id="DPIY01000001">
    <property type="protein sequence ID" value="HCT55876.1"/>
    <property type="molecule type" value="Genomic_DNA"/>
</dbReference>
<dbReference type="Proteomes" id="UP000264071">
    <property type="component" value="Unassembled WGS sequence"/>
</dbReference>
<accession>A0A3D4V447</accession>
<reference evidence="1 2" key="1">
    <citation type="journal article" date="2018" name="Nat. Biotechnol.">
        <title>A standardized bacterial taxonomy based on genome phylogeny substantially revises the tree of life.</title>
        <authorList>
            <person name="Parks D.H."/>
            <person name="Chuvochina M."/>
            <person name="Waite D.W."/>
            <person name="Rinke C."/>
            <person name="Skarshewski A."/>
            <person name="Chaumeil P.A."/>
            <person name="Hugenholtz P."/>
        </authorList>
    </citation>
    <scope>NUCLEOTIDE SEQUENCE [LARGE SCALE GENOMIC DNA]</scope>
    <source>
        <strain evidence="1">UBA8844</strain>
    </source>
</reference>
<evidence type="ECO:0000313" key="1">
    <source>
        <dbReference type="EMBL" id="HCT55876.1"/>
    </source>
</evidence>
<name>A0A3D4V447_9BACT</name>
<protein>
    <submittedName>
        <fullName evidence="1">DUF1641 domain-containing protein</fullName>
    </submittedName>
</protein>
<dbReference type="PANTHER" id="PTHR39180:SF2">
    <property type="entry name" value="DUF1641 DOMAIN-CONTAINING PROTEIN"/>
    <property type="match status" value="1"/>
</dbReference>
<dbReference type="PANTHER" id="PTHR39180">
    <property type="match status" value="1"/>
</dbReference>
<organism evidence="1 2">
    <name type="scientific">Gemmatimonas aurantiaca</name>
    <dbReference type="NCBI Taxonomy" id="173480"/>
    <lineage>
        <taxon>Bacteria</taxon>
        <taxon>Pseudomonadati</taxon>
        <taxon>Gemmatimonadota</taxon>
        <taxon>Gemmatimonadia</taxon>
        <taxon>Gemmatimonadales</taxon>
        <taxon>Gemmatimonadaceae</taxon>
        <taxon>Gemmatimonas</taxon>
    </lineage>
</organism>
<proteinExistence type="predicted"/>
<dbReference type="AlphaFoldDB" id="A0A3D4V447"/>
<comment type="caution">
    <text evidence="1">The sequence shown here is derived from an EMBL/GenBank/DDBJ whole genome shotgun (WGS) entry which is preliminary data.</text>
</comment>